<dbReference type="Proteomes" id="UP000198552">
    <property type="component" value="Unassembled WGS sequence"/>
</dbReference>
<dbReference type="EMBL" id="FNHP01000004">
    <property type="protein sequence ID" value="SDM30710.1"/>
    <property type="molecule type" value="Genomic_DNA"/>
</dbReference>
<dbReference type="OrthoDB" id="8904071at2"/>
<feature type="region of interest" description="Disordered" evidence="1">
    <location>
        <begin position="420"/>
        <end position="441"/>
    </location>
</feature>
<protein>
    <submittedName>
        <fullName evidence="2">Uncharacterized protein</fullName>
    </submittedName>
</protein>
<organism evidence="2 3">
    <name type="scientific">Oryzisolibacter propanilivorax</name>
    <dbReference type="NCBI Taxonomy" id="1527607"/>
    <lineage>
        <taxon>Bacteria</taxon>
        <taxon>Pseudomonadati</taxon>
        <taxon>Pseudomonadota</taxon>
        <taxon>Betaproteobacteria</taxon>
        <taxon>Burkholderiales</taxon>
        <taxon>Comamonadaceae</taxon>
        <taxon>Oryzisolibacter</taxon>
    </lineage>
</organism>
<dbReference type="STRING" id="1527607.SAMN05428957_104118"/>
<evidence type="ECO:0000313" key="2">
    <source>
        <dbReference type="EMBL" id="SDM30710.1"/>
    </source>
</evidence>
<gene>
    <name evidence="2" type="ORF">SAMN05428957_104118</name>
</gene>
<dbReference type="AlphaFoldDB" id="A0A1G9S5Y4"/>
<name>A0A1G9S5Y4_9BURK</name>
<sequence>MRNRTFPGLRQHQLVLSLTPECLHLLHLQRGPLGWRRRHDAQRALPAGDASLASVHEHLQQCVQQWRLPSGTRVHWVLSGDILGIAAPAQPGTPATALLPFAPSDVRTQPDLFARGAAGGVLWIHKDWLAEIERISEQCRLELVELYARGQLFQREAARAAGGLKVVIEELATPQPQTFLHMYSASGGLLRSRVLMSADQGEALPGVVSAELAALQPPADSPATLLMARQPQPDIAGLRWQALQATGEGERLWQLWGSDSEGIAIRATHEELAGTLKALSLGLGLAGMLALGAVIWHDGQLRQQIEEDSTAVRRDASRVAAARALKTLTLRMSDADQAARALQQDDGAMYGLAQITSRFPPPPATLLYVRSDTRSLAFAGTGNDASVQELRQQGLPGYGPLEDLPVPDFLTGTDPAIHLQATRLPPEPVAAPTPPAREPGT</sequence>
<accession>A0A1G9S5Y4</accession>
<keyword evidence="3" id="KW-1185">Reference proteome</keyword>
<proteinExistence type="predicted"/>
<feature type="compositionally biased region" description="Pro residues" evidence="1">
    <location>
        <begin position="425"/>
        <end position="441"/>
    </location>
</feature>
<evidence type="ECO:0000313" key="3">
    <source>
        <dbReference type="Proteomes" id="UP000198552"/>
    </source>
</evidence>
<reference evidence="3" key="1">
    <citation type="submission" date="2016-10" db="EMBL/GenBank/DDBJ databases">
        <authorList>
            <person name="Varghese N."/>
            <person name="Submissions S."/>
        </authorList>
    </citation>
    <scope>NUCLEOTIDE SEQUENCE [LARGE SCALE GENOMIC DNA]</scope>
    <source>
        <strain evidence="3">EPL6</strain>
    </source>
</reference>
<dbReference type="RefSeq" id="WP_091568831.1">
    <property type="nucleotide sequence ID" value="NZ_FNHP01000004.1"/>
</dbReference>
<evidence type="ECO:0000256" key="1">
    <source>
        <dbReference type="SAM" id="MobiDB-lite"/>
    </source>
</evidence>